<dbReference type="KEGG" id="amob:HG15A2_23000"/>
<evidence type="ECO:0000256" key="5">
    <source>
        <dbReference type="ARBA" id="ARBA00022723"/>
    </source>
</evidence>
<evidence type="ECO:0000256" key="10">
    <source>
        <dbReference type="PIRNR" id="PIRNR006268"/>
    </source>
</evidence>
<accession>A0A517MVV7</accession>
<keyword evidence="5 10" id="KW-0479">Metal-binding</keyword>
<evidence type="ECO:0000256" key="6">
    <source>
        <dbReference type="ARBA" id="ARBA00022827"/>
    </source>
</evidence>
<name>A0A517MVV7_9BACT</name>
<reference evidence="12 13" key="1">
    <citation type="submission" date="2019-02" db="EMBL/GenBank/DDBJ databases">
        <title>Deep-cultivation of Planctomycetes and their phenomic and genomic characterization uncovers novel biology.</title>
        <authorList>
            <person name="Wiegand S."/>
            <person name="Jogler M."/>
            <person name="Boedeker C."/>
            <person name="Pinto D."/>
            <person name="Vollmers J."/>
            <person name="Rivas-Marin E."/>
            <person name="Kohn T."/>
            <person name="Peeters S.H."/>
            <person name="Heuer A."/>
            <person name="Rast P."/>
            <person name="Oberbeckmann S."/>
            <person name="Bunk B."/>
            <person name="Jeske O."/>
            <person name="Meyerdierks A."/>
            <person name="Storesund J.E."/>
            <person name="Kallscheuer N."/>
            <person name="Luecker S."/>
            <person name="Lage O.M."/>
            <person name="Pohl T."/>
            <person name="Merkel B.J."/>
            <person name="Hornburger P."/>
            <person name="Mueller R.-W."/>
            <person name="Bruemmer F."/>
            <person name="Labrenz M."/>
            <person name="Spormann A.M."/>
            <person name="Op den Camp H."/>
            <person name="Overmann J."/>
            <person name="Amann R."/>
            <person name="Jetten M.S.M."/>
            <person name="Mascher T."/>
            <person name="Medema M.H."/>
            <person name="Devos D.P."/>
            <person name="Kaster A.-K."/>
            <person name="Ovreas L."/>
            <person name="Rohde M."/>
            <person name="Galperin M.Y."/>
            <person name="Jogler C."/>
        </authorList>
    </citation>
    <scope>NUCLEOTIDE SEQUENCE [LARGE SCALE GENOMIC DNA]</scope>
    <source>
        <strain evidence="12 13">HG15A2</strain>
    </source>
</reference>
<feature type="binding site" evidence="11">
    <location>
        <position position="150"/>
    </location>
    <ligand>
        <name>Mg(2+)</name>
        <dbReference type="ChEBI" id="CHEBI:18420"/>
    </ligand>
</feature>
<keyword evidence="4 10" id="KW-0808">Transferase</keyword>
<keyword evidence="13" id="KW-1185">Reference proteome</keyword>
<evidence type="ECO:0000256" key="2">
    <source>
        <dbReference type="ARBA" id="ARBA00016337"/>
    </source>
</evidence>
<dbReference type="Gene3D" id="3.10.520.10">
    <property type="entry name" value="ApbE-like domains"/>
    <property type="match status" value="1"/>
</dbReference>
<evidence type="ECO:0000256" key="9">
    <source>
        <dbReference type="ARBA" id="ARBA00048540"/>
    </source>
</evidence>
<dbReference type="EC" id="2.7.1.180" evidence="1 10"/>
<keyword evidence="3 10" id="KW-0285">Flavoprotein</keyword>
<keyword evidence="7 10" id="KW-0460">Magnesium</keyword>
<keyword evidence="12" id="KW-0449">Lipoprotein</keyword>
<dbReference type="PIRSF" id="PIRSF006268">
    <property type="entry name" value="ApbE"/>
    <property type="match status" value="1"/>
</dbReference>
<dbReference type="InterPro" id="IPR024932">
    <property type="entry name" value="ApbE"/>
</dbReference>
<evidence type="ECO:0000256" key="11">
    <source>
        <dbReference type="PIRSR" id="PIRSR006268-2"/>
    </source>
</evidence>
<sequence length="321" mass="34449">MGKLSGRTMGTTYSVKYHGDGVISSEKVHEQIDAALSEVNQQMSTYLPESELSQFNSSDSTNGQSVSPATAYVVGEAVEIHQQTDGAFDVTVGPLVKLWKLNDPKSSPIEPTDDQIEQARERTGIDKLAVQTSPPMLSKSNPRLEIDLSAIAKGFGVDRVCEVLNGLGIVNFMVEIGGEVRASGVREDGKAWRIGVESPQVGQRDLTRVIPLANYAMATSGDYRNFRGKGPAAYTHILDPRTGRPLAYRGVSVTVLAKTCLEADALATALVVMGQEKGAPWCEEHGVAALFQHRTSDGPSKAYATSAFDKLAPTGKPARLE</sequence>
<dbReference type="RefSeq" id="WP_145060298.1">
    <property type="nucleotide sequence ID" value="NZ_CP036263.1"/>
</dbReference>
<dbReference type="AlphaFoldDB" id="A0A517MVV7"/>
<evidence type="ECO:0000256" key="7">
    <source>
        <dbReference type="ARBA" id="ARBA00022842"/>
    </source>
</evidence>
<evidence type="ECO:0000256" key="3">
    <source>
        <dbReference type="ARBA" id="ARBA00022630"/>
    </source>
</evidence>
<evidence type="ECO:0000256" key="4">
    <source>
        <dbReference type="ARBA" id="ARBA00022679"/>
    </source>
</evidence>
<evidence type="ECO:0000256" key="1">
    <source>
        <dbReference type="ARBA" id="ARBA00011955"/>
    </source>
</evidence>
<evidence type="ECO:0000256" key="8">
    <source>
        <dbReference type="ARBA" id="ARBA00031306"/>
    </source>
</evidence>
<dbReference type="Proteomes" id="UP000319852">
    <property type="component" value="Chromosome"/>
</dbReference>
<dbReference type="InterPro" id="IPR003374">
    <property type="entry name" value="ApbE-like_sf"/>
</dbReference>
<gene>
    <name evidence="12" type="primary">apbE_2</name>
    <name evidence="12" type="ORF">HG15A2_23000</name>
</gene>
<dbReference type="PANTHER" id="PTHR30040:SF2">
    <property type="entry name" value="FAD:PROTEIN FMN TRANSFERASE"/>
    <property type="match status" value="1"/>
</dbReference>
<proteinExistence type="inferred from homology"/>
<dbReference type="Pfam" id="PF02424">
    <property type="entry name" value="ApbE"/>
    <property type="match status" value="1"/>
</dbReference>
<keyword evidence="6 10" id="KW-0274">FAD</keyword>
<comment type="cofactor">
    <cofactor evidence="11">
        <name>Mg(2+)</name>
        <dbReference type="ChEBI" id="CHEBI:18420"/>
    </cofactor>
    <cofactor evidence="11">
        <name>Mn(2+)</name>
        <dbReference type="ChEBI" id="CHEBI:29035"/>
    </cofactor>
    <text evidence="11">Magnesium. Can also use manganese.</text>
</comment>
<dbReference type="GO" id="GO:0016740">
    <property type="term" value="F:transferase activity"/>
    <property type="evidence" value="ECO:0007669"/>
    <property type="project" value="UniProtKB-UniRule"/>
</dbReference>
<organism evidence="12 13">
    <name type="scientific">Adhaeretor mobilis</name>
    <dbReference type="NCBI Taxonomy" id="1930276"/>
    <lineage>
        <taxon>Bacteria</taxon>
        <taxon>Pseudomonadati</taxon>
        <taxon>Planctomycetota</taxon>
        <taxon>Planctomycetia</taxon>
        <taxon>Pirellulales</taxon>
        <taxon>Lacipirellulaceae</taxon>
        <taxon>Adhaeretor</taxon>
    </lineage>
</organism>
<dbReference type="GO" id="GO:0046872">
    <property type="term" value="F:metal ion binding"/>
    <property type="evidence" value="ECO:0007669"/>
    <property type="project" value="UniProtKB-UniRule"/>
</dbReference>
<feature type="binding site" evidence="11">
    <location>
        <position position="268"/>
    </location>
    <ligand>
        <name>Mg(2+)</name>
        <dbReference type="ChEBI" id="CHEBI:18420"/>
    </ligand>
</feature>
<comment type="similarity">
    <text evidence="10">Belongs to the ApbE family.</text>
</comment>
<evidence type="ECO:0000313" key="12">
    <source>
        <dbReference type="EMBL" id="QDS99011.1"/>
    </source>
</evidence>
<evidence type="ECO:0000313" key="13">
    <source>
        <dbReference type="Proteomes" id="UP000319852"/>
    </source>
</evidence>
<dbReference type="EMBL" id="CP036263">
    <property type="protein sequence ID" value="QDS99011.1"/>
    <property type="molecule type" value="Genomic_DNA"/>
</dbReference>
<comment type="catalytic activity">
    <reaction evidence="9 10">
        <text>L-threonyl-[protein] + FAD = FMN-L-threonyl-[protein] + AMP + H(+)</text>
        <dbReference type="Rhea" id="RHEA:36847"/>
        <dbReference type="Rhea" id="RHEA-COMP:11060"/>
        <dbReference type="Rhea" id="RHEA-COMP:11061"/>
        <dbReference type="ChEBI" id="CHEBI:15378"/>
        <dbReference type="ChEBI" id="CHEBI:30013"/>
        <dbReference type="ChEBI" id="CHEBI:57692"/>
        <dbReference type="ChEBI" id="CHEBI:74257"/>
        <dbReference type="ChEBI" id="CHEBI:456215"/>
        <dbReference type="EC" id="2.7.1.180"/>
    </reaction>
</comment>
<protein>
    <recommendedName>
        <fullName evidence="2 10">FAD:protein FMN transferase</fullName>
        <ecNumber evidence="1 10">2.7.1.180</ecNumber>
    </recommendedName>
    <alternativeName>
        <fullName evidence="8 10">Flavin transferase</fullName>
    </alternativeName>
</protein>
<feature type="binding site" evidence="11">
    <location>
        <position position="264"/>
    </location>
    <ligand>
        <name>Mg(2+)</name>
        <dbReference type="ChEBI" id="CHEBI:18420"/>
    </ligand>
</feature>
<dbReference type="SUPFAM" id="SSF143631">
    <property type="entry name" value="ApbE-like"/>
    <property type="match status" value="1"/>
</dbReference>
<dbReference type="OrthoDB" id="9778595at2"/>
<dbReference type="PANTHER" id="PTHR30040">
    <property type="entry name" value="THIAMINE BIOSYNTHESIS LIPOPROTEIN APBE"/>
    <property type="match status" value="1"/>
</dbReference>